<dbReference type="SUPFAM" id="SSF56104">
    <property type="entry name" value="SAICAR synthase-like"/>
    <property type="match status" value="1"/>
</dbReference>
<dbReference type="PANTHER" id="PTHR22870:SF408">
    <property type="entry name" value="OS09G0560450 PROTEIN"/>
    <property type="match status" value="1"/>
</dbReference>
<feature type="region of interest" description="Disordered" evidence="7">
    <location>
        <begin position="1292"/>
        <end position="1326"/>
    </location>
</feature>
<feature type="coiled-coil region" evidence="6">
    <location>
        <begin position="1156"/>
        <end position="1190"/>
    </location>
</feature>
<evidence type="ECO:0000256" key="1">
    <source>
        <dbReference type="ARBA" id="ARBA00007374"/>
    </source>
</evidence>
<keyword evidence="10" id="KW-1185">Reference proteome</keyword>
<keyword evidence="3" id="KW-0677">Repeat</keyword>
<keyword evidence="4" id="KW-0418">Kinase</keyword>
<dbReference type="GO" id="GO:0032958">
    <property type="term" value="P:inositol phosphate biosynthetic process"/>
    <property type="evidence" value="ECO:0007669"/>
    <property type="project" value="InterPro"/>
</dbReference>
<dbReference type="PROSITE" id="PS50012">
    <property type="entry name" value="RCC1_3"/>
    <property type="match status" value="1"/>
</dbReference>
<organism evidence="9 10">
    <name type="scientific">Symbiodinium necroappetens</name>
    <dbReference type="NCBI Taxonomy" id="1628268"/>
    <lineage>
        <taxon>Eukaryota</taxon>
        <taxon>Sar</taxon>
        <taxon>Alveolata</taxon>
        <taxon>Dinophyceae</taxon>
        <taxon>Suessiales</taxon>
        <taxon>Symbiodiniaceae</taxon>
        <taxon>Symbiodinium</taxon>
    </lineage>
</organism>
<dbReference type="Pfam" id="PF13091">
    <property type="entry name" value="PLDc_2"/>
    <property type="match status" value="1"/>
</dbReference>
<name>A0A812QZC4_9DINO</name>
<dbReference type="EMBL" id="CAJNJA010017919">
    <property type="protein sequence ID" value="CAE7410704.1"/>
    <property type="molecule type" value="Genomic_DNA"/>
</dbReference>
<dbReference type="InterPro" id="IPR000408">
    <property type="entry name" value="Reg_chr_condens"/>
</dbReference>
<evidence type="ECO:0000256" key="5">
    <source>
        <dbReference type="PROSITE-ProRule" id="PRU00235"/>
    </source>
</evidence>
<reference evidence="9" key="1">
    <citation type="submission" date="2021-02" db="EMBL/GenBank/DDBJ databases">
        <authorList>
            <person name="Dougan E. K."/>
            <person name="Rhodes N."/>
            <person name="Thang M."/>
            <person name="Chan C."/>
        </authorList>
    </citation>
    <scope>NUCLEOTIDE SEQUENCE</scope>
</reference>
<proteinExistence type="inferred from homology"/>
<feature type="compositionally biased region" description="Acidic residues" evidence="7">
    <location>
        <begin position="1357"/>
        <end position="1370"/>
    </location>
</feature>
<feature type="region of interest" description="Disordered" evidence="7">
    <location>
        <begin position="1350"/>
        <end position="1370"/>
    </location>
</feature>
<dbReference type="InterPro" id="IPR009091">
    <property type="entry name" value="RCC1/BLIP-II"/>
</dbReference>
<evidence type="ECO:0000256" key="3">
    <source>
        <dbReference type="ARBA" id="ARBA00022737"/>
    </source>
</evidence>
<feature type="repeat" description="RCC1" evidence="5">
    <location>
        <begin position="809"/>
        <end position="885"/>
    </location>
</feature>
<dbReference type="PROSITE" id="PS00626">
    <property type="entry name" value="RCC1_2"/>
    <property type="match status" value="1"/>
</dbReference>
<dbReference type="InterPro" id="IPR038286">
    <property type="entry name" value="IPK_sf"/>
</dbReference>
<dbReference type="InterPro" id="IPR025202">
    <property type="entry name" value="PLD-like_dom"/>
</dbReference>
<feature type="compositionally biased region" description="Low complexity" evidence="7">
    <location>
        <begin position="1294"/>
        <end position="1326"/>
    </location>
</feature>
<feature type="coiled-coil region" evidence="6">
    <location>
        <begin position="1091"/>
        <end position="1118"/>
    </location>
</feature>
<keyword evidence="6" id="KW-0175">Coiled coil</keyword>
<evidence type="ECO:0000313" key="10">
    <source>
        <dbReference type="Proteomes" id="UP000601435"/>
    </source>
</evidence>
<feature type="domain" description="Phospholipase D-like" evidence="8">
    <location>
        <begin position="32"/>
        <end position="151"/>
    </location>
</feature>
<dbReference type="Pfam" id="PF03770">
    <property type="entry name" value="IPK"/>
    <property type="match status" value="1"/>
</dbReference>
<evidence type="ECO:0000256" key="4">
    <source>
        <dbReference type="ARBA" id="ARBA00022777"/>
    </source>
</evidence>
<dbReference type="SUPFAM" id="SSF50985">
    <property type="entry name" value="RCC1/BLIP-II"/>
    <property type="match status" value="1"/>
</dbReference>
<feature type="non-terminal residue" evidence="9">
    <location>
        <position position="1"/>
    </location>
</feature>
<feature type="region of interest" description="Disordered" evidence="7">
    <location>
        <begin position="1191"/>
        <end position="1218"/>
    </location>
</feature>
<protein>
    <recommendedName>
        <fullName evidence="8">Phospholipase D-like domain-containing protein</fullName>
    </recommendedName>
</protein>
<dbReference type="OrthoDB" id="67700at2759"/>
<comment type="similarity">
    <text evidence="1">Belongs to the inositol phosphokinase (IPK) family.</text>
</comment>
<dbReference type="GO" id="GO:0016301">
    <property type="term" value="F:kinase activity"/>
    <property type="evidence" value="ECO:0007669"/>
    <property type="project" value="UniProtKB-KW"/>
</dbReference>
<feature type="compositionally biased region" description="Acidic residues" evidence="7">
    <location>
        <begin position="1197"/>
        <end position="1207"/>
    </location>
</feature>
<dbReference type="InterPro" id="IPR005522">
    <property type="entry name" value="IPK"/>
</dbReference>
<dbReference type="Gene3D" id="3.30.470.160">
    <property type="entry name" value="Inositol polyphosphate kinase"/>
    <property type="match status" value="1"/>
</dbReference>
<evidence type="ECO:0000256" key="7">
    <source>
        <dbReference type="SAM" id="MobiDB-lite"/>
    </source>
</evidence>
<dbReference type="Gene3D" id="2.130.10.30">
    <property type="entry name" value="Regulator of chromosome condensation 1/beta-lactamase-inhibitor protein II"/>
    <property type="match status" value="1"/>
</dbReference>
<evidence type="ECO:0000259" key="8">
    <source>
        <dbReference type="Pfam" id="PF13091"/>
    </source>
</evidence>
<accession>A0A812QZC4</accession>
<evidence type="ECO:0000256" key="6">
    <source>
        <dbReference type="SAM" id="Coils"/>
    </source>
</evidence>
<dbReference type="SUPFAM" id="SSF56024">
    <property type="entry name" value="Phospholipase D/nuclease"/>
    <property type="match status" value="1"/>
</dbReference>
<dbReference type="SUPFAM" id="SSF50729">
    <property type="entry name" value="PH domain-like"/>
    <property type="match status" value="1"/>
</dbReference>
<evidence type="ECO:0000256" key="2">
    <source>
        <dbReference type="ARBA" id="ARBA00022679"/>
    </source>
</evidence>
<comment type="caution">
    <text evidence="9">The sequence shown here is derived from an EMBL/GenBank/DDBJ whole genome shotgun (WGS) entry which is preliminary data.</text>
</comment>
<gene>
    <name evidence="9" type="ORF">SNEC2469_LOCUS11289</name>
</gene>
<dbReference type="InterPro" id="IPR051210">
    <property type="entry name" value="Ub_ligase/GEF_domain"/>
</dbReference>
<keyword evidence="2" id="KW-0808">Transferase</keyword>
<evidence type="ECO:0000313" key="9">
    <source>
        <dbReference type="EMBL" id="CAE7410704.1"/>
    </source>
</evidence>
<dbReference type="PANTHER" id="PTHR22870">
    <property type="entry name" value="REGULATOR OF CHROMOSOME CONDENSATION"/>
    <property type="match status" value="1"/>
</dbReference>
<sequence length="1370" mass="149393">SATPESKRPGIACGDVQVSLHPDSSFLGPLLQLVNDASCVELLLTAFTYDDPELTAAATAARLQGAEVRLLIDLQKAQACKESGRILQQLLDAQIEVRTTCGCAEDGVALFVGSHNLTKASPANREFVTELRMPVADTRVATYRSWYEGMWSSSEGIQVETGAAPSRRVRGKNAPQSDAAKFAVAVQVTRPAVALIFSSGTAAFYALLYRRGKQPEGLPRDFFIGKDVAHASDELDFYARLREAVKEGGSWAAFGRMAMACPGIVRLECLGGKSHLRTKRLLLLLENLRHGFERMRLLDVKLGAETSVAGWKGKSRLNAWKNACVDQRTNSAVEGFRLEGMELPPQSLEKRILEVLQAKSTATAKYISPKVIRRFTLQRLRAADFLESWLDVSDLGAGAELHAQKAALATFKQTQLLLTAVLGLEVPQQWIGSSVALAMEVGSSRCLGPPPRVAVKVFDWGRAELNTLENFNSLASEEKESRRRYWKQYLQALARMHWELGRLVAHRFCCPAWSVFVMELRAVTPVVLRAALLGETLSASQEVLGMGLFQMSPEGGHGEISLPLLGAVRQETLLGSLRLRIGIPVHGIGACSVKVCETFDVEVGELFGCIVTVKVIAFERPGDARMHLEAFQSGCPAPLPRGHVCSRSTSPATATQGKLVWQDHLEFYGLGEAAQAAEAEVRDCLESLGVPEPQERKIVRWIVRVTGWLQCHLRYRNRIRTFIIRPVWKPYTTLTEVSTDGTASADVDEKAAAFLTCILPSLDTDPRHNKGSEVDLAMSRQAAEPRKVSCGNACRHTVVLVRAAEEEGTKLVGWGNNRYNALGMRKALGDRFSASKADQINGIHWPCTMRVFEEAESSQKKKPHSSRHFIEVACGNNHSAVLENLEPSQGSTLAKTRLMTCGNNSNGQLGQPARIKGLSCSVREPQSPSLVRVGAPAAICGMSQEADYEEFLALRRHVRKLQAGTPLLLRTQGAQGQDLDLQICSFQISQDLQLLSWRDCEGSGPSRQIPLSKIVAVEDASLSSLPGASNGEGHHALQVKLRQEKGSALPAQIELICTSKEDLEAWLHGLRFLVADQGGEVAKAPQGKSSEQGLQEKLRLQEQLCEQLRQENSMLRDIVKRKDETISELLRDSQSKSIKTESTSRESDEHLQYREVAILRRKNKRLQLDLKSKQQTIAGLLKLVERLSQQADAETSAPEEDTQDEPEINPKVVDPKSPKIHVTQVAVDPEEPRTADAPVVQAPCPSPLDPAPTPTQLQEGPFAGELVALVEKLQALQEATLTATQGVASLGSFQPPSRSAAAGAGAQAAQAAQAPAPAAAGRGPKSAAALEALQRELALLEEKKRVVQHLAHTLEPDGSDSEEGDGFPLR</sequence>
<dbReference type="Proteomes" id="UP000601435">
    <property type="component" value="Unassembled WGS sequence"/>
</dbReference>
<dbReference type="Gene3D" id="3.30.870.10">
    <property type="entry name" value="Endonuclease Chain A"/>
    <property type="match status" value="1"/>
</dbReference>